<evidence type="ECO:0000259" key="2">
    <source>
        <dbReference type="PROSITE" id="PS50846"/>
    </source>
</evidence>
<dbReference type="HOGENOM" id="CLU_134973_10_4_10"/>
<keyword evidence="4" id="KW-1185">Reference proteome</keyword>
<dbReference type="Proteomes" id="UP000002709">
    <property type="component" value="Chromosome"/>
</dbReference>
<dbReference type="eggNOG" id="COG2608">
    <property type="taxonomic scope" value="Bacteria"/>
</dbReference>
<reference evidence="4" key="1">
    <citation type="submission" date="2005-08" db="EMBL/GenBank/DDBJ databases">
        <title>Complete sequence of Pelodictyon luteolum DSM 273.</title>
        <authorList>
            <consortium name="US DOE Joint Genome Institute"/>
            <person name="Copeland A."/>
            <person name="Lucas S."/>
            <person name="Lapidus A."/>
            <person name="Barry K."/>
            <person name="Detter J.C."/>
            <person name="Glavina T."/>
            <person name="Hammon N."/>
            <person name="Israni S."/>
            <person name="Pitluck S."/>
            <person name="Bryant D."/>
            <person name="Schmutz J."/>
            <person name="Larimer F."/>
            <person name="Land M."/>
            <person name="Kyrpides N."/>
            <person name="Ivanova N."/>
            <person name="Richardson P."/>
        </authorList>
    </citation>
    <scope>NUCLEOTIDE SEQUENCE [LARGE SCALE GENOMIC DNA]</scope>
    <source>
        <strain evidence="4">DSM 273 / BCRC 81028 / 2530</strain>
    </source>
</reference>
<name>Q3B609_CHLL3</name>
<dbReference type="InterPro" id="IPR017969">
    <property type="entry name" value="Heavy-metal-associated_CS"/>
</dbReference>
<accession>Q3B609</accession>
<keyword evidence="1" id="KW-0479">Metal-binding</keyword>
<dbReference type="GO" id="GO:0046872">
    <property type="term" value="F:metal ion binding"/>
    <property type="evidence" value="ECO:0007669"/>
    <property type="project" value="UniProtKB-KW"/>
</dbReference>
<dbReference type="OrthoDB" id="9813965at2"/>
<evidence type="ECO:0000256" key="1">
    <source>
        <dbReference type="ARBA" id="ARBA00022723"/>
    </source>
</evidence>
<dbReference type="PRINTS" id="PR00942">
    <property type="entry name" value="CUATPASEI"/>
</dbReference>
<dbReference type="KEGG" id="plt:Plut_0334"/>
<dbReference type="InterPro" id="IPR006121">
    <property type="entry name" value="HMA_dom"/>
</dbReference>
<organism evidence="3 4">
    <name type="scientific">Chlorobium luteolum (strain DSM 273 / BCRC 81028 / 2530)</name>
    <name type="common">Pelodictyon luteolum</name>
    <dbReference type="NCBI Taxonomy" id="319225"/>
    <lineage>
        <taxon>Bacteria</taxon>
        <taxon>Pseudomonadati</taxon>
        <taxon>Chlorobiota</taxon>
        <taxon>Chlorobiia</taxon>
        <taxon>Chlorobiales</taxon>
        <taxon>Chlorobiaceae</taxon>
        <taxon>Chlorobium/Pelodictyon group</taxon>
        <taxon>Pelodictyon</taxon>
    </lineage>
</organism>
<dbReference type="PANTHER" id="PTHR46594:SF4">
    <property type="entry name" value="P-TYPE CATION-TRANSPORTING ATPASE"/>
    <property type="match status" value="1"/>
</dbReference>
<evidence type="ECO:0000313" key="3">
    <source>
        <dbReference type="EMBL" id="ABB23222.1"/>
    </source>
</evidence>
<dbReference type="Gene3D" id="3.30.70.100">
    <property type="match status" value="1"/>
</dbReference>
<gene>
    <name evidence="3" type="ordered locus">Plut_0334</name>
</gene>
<feature type="domain" description="HMA" evidence="2">
    <location>
        <begin position="1"/>
        <end position="67"/>
    </location>
</feature>
<dbReference type="AlphaFoldDB" id="Q3B609"/>
<dbReference type="PANTHER" id="PTHR46594">
    <property type="entry name" value="P-TYPE CATION-TRANSPORTING ATPASE"/>
    <property type="match status" value="1"/>
</dbReference>
<dbReference type="SUPFAM" id="SSF55008">
    <property type="entry name" value="HMA, heavy metal-associated domain"/>
    <property type="match status" value="1"/>
</dbReference>
<dbReference type="CDD" id="cd00371">
    <property type="entry name" value="HMA"/>
    <property type="match status" value="1"/>
</dbReference>
<dbReference type="InterPro" id="IPR036163">
    <property type="entry name" value="HMA_dom_sf"/>
</dbReference>
<dbReference type="Pfam" id="PF00403">
    <property type="entry name" value="HMA"/>
    <property type="match status" value="1"/>
</dbReference>
<sequence>MKQDVRVEGMTCGGCERSVKEALMELEGVLSAEASFLENVVRVDYDPDMISIRAIMSVIVELGFRVVP</sequence>
<evidence type="ECO:0000313" key="4">
    <source>
        <dbReference type="Proteomes" id="UP000002709"/>
    </source>
</evidence>
<dbReference type="STRING" id="319225.Plut_0334"/>
<dbReference type="EMBL" id="CP000096">
    <property type="protein sequence ID" value="ABB23222.1"/>
    <property type="molecule type" value="Genomic_DNA"/>
</dbReference>
<dbReference type="PROSITE" id="PS50846">
    <property type="entry name" value="HMA_2"/>
    <property type="match status" value="1"/>
</dbReference>
<protein>
    <submittedName>
        <fullName evidence="3">Heavy-metal-associated domain family protein</fullName>
    </submittedName>
</protein>
<dbReference type="PROSITE" id="PS01047">
    <property type="entry name" value="HMA_1"/>
    <property type="match status" value="1"/>
</dbReference>
<proteinExistence type="predicted"/>
<dbReference type="FunFam" id="3.30.70.100:FF:000001">
    <property type="entry name" value="ATPase copper transporting beta"/>
    <property type="match status" value="1"/>
</dbReference>